<evidence type="ECO:0000313" key="2">
    <source>
        <dbReference type="EMBL" id="MBW0588026.1"/>
    </source>
</evidence>
<feature type="region of interest" description="Disordered" evidence="1">
    <location>
        <begin position="37"/>
        <end position="66"/>
    </location>
</feature>
<sequence length="105" mass="11806">MGPGHVGEIWVHGASNRPHGLWTTAYGPWPTDRCVWPPDHRTPKKKKRPKRTIEPKTPIFTQDPKKAEKAIEARIFKIYLSKGQGPKTMVRPGEGISKTNGDKTP</sequence>
<dbReference type="AlphaFoldDB" id="A0A9Q3KXL0"/>
<dbReference type="EMBL" id="AVOT02129001">
    <property type="protein sequence ID" value="MBW0588026.1"/>
    <property type="molecule type" value="Genomic_DNA"/>
</dbReference>
<accession>A0A9Q3KXL0</accession>
<keyword evidence="3" id="KW-1185">Reference proteome</keyword>
<organism evidence="2 3">
    <name type="scientific">Austropuccinia psidii MF-1</name>
    <dbReference type="NCBI Taxonomy" id="1389203"/>
    <lineage>
        <taxon>Eukaryota</taxon>
        <taxon>Fungi</taxon>
        <taxon>Dikarya</taxon>
        <taxon>Basidiomycota</taxon>
        <taxon>Pucciniomycotina</taxon>
        <taxon>Pucciniomycetes</taxon>
        <taxon>Pucciniales</taxon>
        <taxon>Sphaerophragmiaceae</taxon>
        <taxon>Austropuccinia</taxon>
    </lineage>
</organism>
<reference evidence="2" key="1">
    <citation type="submission" date="2021-03" db="EMBL/GenBank/DDBJ databases">
        <title>Draft genome sequence of rust myrtle Austropuccinia psidii MF-1, a brazilian biotype.</title>
        <authorList>
            <person name="Quecine M.C."/>
            <person name="Pachon D.M.R."/>
            <person name="Bonatelli M.L."/>
            <person name="Correr F.H."/>
            <person name="Franceschini L.M."/>
            <person name="Leite T.F."/>
            <person name="Margarido G.R.A."/>
            <person name="Almeida C.A."/>
            <person name="Ferrarezi J.A."/>
            <person name="Labate C.A."/>
        </authorList>
    </citation>
    <scope>NUCLEOTIDE SEQUENCE</scope>
    <source>
        <strain evidence="2">MF-1</strain>
    </source>
</reference>
<name>A0A9Q3KXL0_9BASI</name>
<dbReference type="Proteomes" id="UP000765509">
    <property type="component" value="Unassembled WGS sequence"/>
</dbReference>
<evidence type="ECO:0000313" key="3">
    <source>
        <dbReference type="Proteomes" id="UP000765509"/>
    </source>
</evidence>
<feature type="region of interest" description="Disordered" evidence="1">
    <location>
        <begin position="84"/>
        <end position="105"/>
    </location>
</feature>
<gene>
    <name evidence="2" type="ORF">O181_127741</name>
</gene>
<proteinExistence type="predicted"/>
<comment type="caution">
    <text evidence="2">The sequence shown here is derived from an EMBL/GenBank/DDBJ whole genome shotgun (WGS) entry which is preliminary data.</text>
</comment>
<protein>
    <submittedName>
        <fullName evidence="2">Uncharacterized protein</fullName>
    </submittedName>
</protein>
<evidence type="ECO:0000256" key="1">
    <source>
        <dbReference type="SAM" id="MobiDB-lite"/>
    </source>
</evidence>